<organism evidence="2 3">
    <name type="scientific">Schizopora paradoxa</name>
    <dbReference type="NCBI Taxonomy" id="27342"/>
    <lineage>
        <taxon>Eukaryota</taxon>
        <taxon>Fungi</taxon>
        <taxon>Dikarya</taxon>
        <taxon>Basidiomycota</taxon>
        <taxon>Agaricomycotina</taxon>
        <taxon>Agaricomycetes</taxon>
        <taxon>Hymenochaetales</taxon>
        <taxon>Schizoporaceae</taxon>
        <taxon>Schizopora</taxon>
    </lineage>
</organism>
<protein>
    <recommendedName>
        <fullName evidence="4">SnoaL-like domain-containing protein</fullName>
    </recommendedName>
</protein>
<accession>A0A0H2RLT4</accession>
<dbReference type="EMBL" id="KQ085975">
    <property type="protein sequence ID" value="KLO12542.1"/>
    <property type="molecule type" value="Genomic_DNA"/>
</dbReference>
<dbReference type="OrthoDB" id="3197409at2759"/>
<name>A0A0H2RLT4_9AGAM</name>
<proteinExistence type="predicted"/>
<dbReference type="InParanoid" id="A0A0H2RLT4"/>
<dbReference type="AlphaFoldDB" id="A0A0H2RLT4"/>
<evidence type="ECO:0000256" key="1">
    <source>
        <dbReference type="SAM" id="MobiDB-lite"/>
    </source>
</evidence>
<evidence type="ECO:0000313" key="2">
    <source>
        <dbReference type="EMBL" id="KLO12542.1"/>
    </source>
</evidence>
<gene>
    <name evidence="2" type="ORF">SCHPADRAFT_875306</name>
</gene>
<feature type="region of interest" description="Disordered" evidence="1">
    <location>
        <begin position="116"/>
        <end position="138"/>
    </location>
</feature>
<evidence type="ECO:0008006" key="4">
    <source>
        <dbReference type="Google" id="ProtNLM"/>
    </source>
</evidence>
<sequence>MSSTHHPDLETWVKQKLESLYLNKVDGDFDAYFDSVFAPDVQLTVNDEPVDREQFKTDLKNFQFAATSGSVDWEHVEVKPKDETKPDEAGTVAGQDIVTRSLRIRIRVSQMQTQRKSSFEAEVETLASPAGDQSDKRRIVKLSEKREDHRLPVNIRGVVHPSD</sequence>
<keyword evidence="3" id="KW-1185">Reference proteome</keyword>
<evidence type="ECO:0000313" key="3">
    <source>
        <dbReference type="Proteomes" id="UP000053477"/>
    </source>
</evidence>
<reference evidence="2 3" key="1">
    <citation type="submission" date="2015-04" db="EMBL/GenBank/DDBJ databases">
        <title>Complete genome sequence of Schizopora paradoxa KUC8140, a cosmopolitan wood degrader in East Asia.</title>
        <authorList>
            <consortium name="DOE Joint Genome Institute"/>
            <person name="Min B."/>
            <person name="Park H."/>
            <person name="Jang Y."/>
            <person name="Kim J.-J."/>
            <person name="Kim K.H."/>
            <person name="Pangilinan J."/>
            <person name="Lipzen A."/>
            <person name="Riley R."/>
            <person name="Grigoriev I.V."/>
            <person name="Spatafora J.W."/>
            <person name="Choi I.-G."/>
        </authorList>
    </citation>
    <scope>NUCLEOTIDE SEQUENCE [LARGE SCALE GENOMIC DNA]</scope>
    <source>
        <strain evidence="2 3">KUC8140</strain>
    </source>
</reference>
<dbReference type="Proteomes" id="UP000053477">
    <property type="component" value="Unassembled WGS sequence"/>
</dbReference>